<keyword evidence="3" id="KW-1185">Reference proteome</keyword>
<dbReference type="EMBL" id="JBHMFI010000001">
    <property type="protein sequence ID" value="MFB9073785.1"/>
    <property type="molecule type" value="Genomic_DNA"/>
</dbReference>
<reference evidence="2 3" key="1">
    <citation type="submission" date="2024-09" db="EMBL/GenBank/DDBJ databases">
        <authorList>
            <person name="Sun Q."/>
            <person name="Mori K."/>
        </authorList>
    </citation>
    <scope>NUCLEOTIDE SEQUENCE [LARGE SCALE GENOMIC DNA]</scope>
    <source>
        <strain evidence="2 3">CCM 7609</strain>
    </source>
</reference>
<name>A0ABV5G4C4_9MICC</name>
<accession>A0ABV5G4C4</accession>
<protein>
    <submittedName>
        <fullName evidence="2">Uncharacterized protein</fullName>
    </submittedName>
</protein>
<evidence type="ECO:0000256" key="1">
    <source>
        <dbReference type="SAM" id="MobiDB-lite"/>
    </source>
</evidence>
<comment type="caution">
    <text evidence="2">The sequence shown here is derived from an EMBL/GenBank/DDBJ whole genome shotgun (WGS) entry which is preliminary data.</text>
</comment>
<evidence type="ECO:0000313" key="3">
    <source>
        <dbReference type="Proteomes" id="UP001589575"/>
    </source>
</evidence>
<sequence>MAVTLYWHMGGRISRLRRVRPDTVTGSKRRLMSGTTTGWSGSIPRLTPCRPSAPDSRSVTCCPAMPPKR</sequence>
<gene>
    <name evidence="2" type="ORF">ACFFX0_22300</name>
</gene>
<proteinExistence type="predicted"/>
<dbReference type="Proteomes" id="UP001589575">
    <property type="component" value="Unassembled WGS sequence"/>
</dbReference>
<evidence type="ECO:0000313" key="2">
    <source>
        <dbReference type="EMBL" id="MFB9073785.1"/>
    </source>
</evidence>
<feature type="region of interest" description="Disordered" evidence="1">
    <location>
        <begin position="24"/>
        <end position="69"/>
    </location>
</feature>
<organism evidence="2 3">
    <name type="scientific">Citricoccus parietis</name>
    <dbReference type="NCBI Taxonomy" id="592307"/>
    <lineage>
        <taxon>Bacteria</taxon>
        <taxon>Bacillati</taxon>
        <taxon>Actinomycetota</taxon>
        <taxon>Actinomycetes</taxon>
        <taxon>Micrococcales</taxon>
        <taxon>Micrococcaceae</taxon>
        <taxon>Citricoccus</taxon>
    </lineage>
</organism>